<evidence type="ECO:0000313" key="3">
    <source>
        <dbReference type="EMBL" id="TDD57672.1"/>
    </source>
</evidence>
<protein>
    <submittedName>
        <fullName evidence="3">Universal stress protein</fullName>
    </submittedName>
</protein>
<dbReference type="Pfam" id="PF00582">
    <property type="entry name" value="Usp"/>
    <property type="match status" value="2"/>
</dbReference>
<comment type="caution">
    <text evidence="3">The sequence shown here is derived from an EMBL/GenBank/DDBJ whole genome shotgun (WGS) entry which is preliminary data.</text>
</comment>
<gene>
    <name evidence="3" type="ORF">E1263_22520</name>
</gene>
<dbReference type="AlphaFoldDB" id="A0A4R4ZLI1"/>
<reference evidence="3 4" key="1">
    <citation type="submission" date="2019-03" db="EMBL/GenBank/DDBJ databases">
        <title>Draft genome sequences of novel Actinobacteria.</title>
        <authorList>
            <person name="Sahin N."/>
            <person name="Ay H."/>
            <person name="Saygin H."/>
        </authorList>
    </citation>
    <scope>NUCLEOTIDE SEQUENCE [LARGE SCALE GENOMIC DNA]</scope>
    <source>
        <strain evidence="3 4">JCM 13523</strain>
    </source>
</reference>
<dbReference type="Gene3D" id="3.40.50.620">
    <property type="entry name" value="HUPs"/>
    <property type="match status" value="2"/>
</dbReference>
<dbReference type="CDD" id="cd00293">
    <property type="entry name" value="USP-like"/>
    <property type="match status" value="2"/>
</dbReference>
<organism evidence="3 4">
    <name type="scientific">Kribbella antibiotica</name>
    <dbReference type="NCBI Taxonomy" id="190195"/>
    <lineage>
        <taxon>Bacteria</taxon>
        <taxon>Bacillati</taxon>
        <taxon>Actinomycetota</taxon>
        <taxon>Actinomycetes</taxon>
        <taxon>Propionibacteriales</taxon>
        <taxon>Kribbellaceae</taxon>
        <taxon>Kribbella</taxon>
    </lineage>
</organism>
<dbReference type="PRINTS" id="PR01438">
    <property type="entry name" value="UNVRSLSTRESS"/>
</dbReference>
<comment type="similarity">
    <text evidence="1">Belongs to the universal stress protein A family.</text>
</comment>
<sequence>MPVRRQHDREGHLDLGRAVADPGTGRLFPLQPQAFDPARRRGCGRGWWTVKAIVAYRGGDDTPEALELGATLRRTTGAELVVVAVLPAVSENPGADRVDLEYRQWLDSIADQARRDAIAALSPGTPESLEFRRVASTSVADGLVRVADESGVDLLVLGSARAATQGSLLVGSVSSRLLHSSPVPILLAPQGYGGDPAATFGALTCAYAGTDRSREALAAACELVKHYDGHLRVATFVPRASTMYPPEVGLDAEDMVAAQWAEQAIELHEDALAFCKNHGVTDVETAVARGRGWAGALNGIPWGPNDVLVLGSSRLGPLARVFLGSTATKILRHSPVPTLVVPSGTYTWSS</sequence>
<dbReference type="EMBL" id="SMKX01000068">
    <property type="protein sequence ID" value="TDD57672.1"/>
    <property type="molecule type" value="Genomic_DNA"/>
</dbReference>
<name>A0A4R4ZLI1_9ACTN</name>
<evidence type="ECO:0000259" key="2">
    <source>
        <dbReference type="Pfam" id="PF00582"/>
    </source>
</evidence>
<keyword evidence="4" id="KW-1185">Reference proteome</keyword>
<dbReference type="PANTHER" id="PTHR46268">
    <property type="entry name" value="STRESS RESPONSE PROTEIN NHAX"/>
    <property type="match status" value="1"/>
</dbReference>
<proteinExistence type="inferred from homology"/>
<dbReference type="OrthoDB" id="5242641at2"/>
<accession>A0A4R4ZLI1</accession>
<evidence type="ECO:0000313" key="4">
    <source>
        <dbReference type="Proteomes" id="UP000295124"/>
    </source>
</evidence>
<dbReference type="SUPFAM" id="SSF52402">
    <property type="entry name" value="Adenine nucleotide alpha hydrolases-like"/>
    <property type="match status" value="2"/>
</dbReference>
<dbReference type="PANTHER" id="PTHR46268:SF6">
    <property type="entry name" value="UNIVERSAL STRESS PROTEIN UP12"/>
    <property type="match status" value="1"/>
</dbReference>
<dbReference type="InterPro" id="IPR006016">
    <property type="entry name" value="UspA"/>
</dbReference>
<feature type="domain" description="UspA" evidence="2">
    <location>
        <begin position="205"/>
        <end position="342"/>
    </location>
</feature>
<dbReference type="Proteomes" id="UP000295124">
    <property type="component" value="Unassembled WGS sequence"/>
</dbReference>
<evidence type="ECO:0000256" key="1">
    <source>
        <dbReference type="ARBA" id="ARBA00008791"/>
    </source>
</evidence>
<dbReference type="InterPro" id="IPR014729">
    <property type="entry name" value="Rossmann-like_a/b/a_fold"/>
</dbReference>
<dbReference type="InterPro" id="IPR006015">
    <property type="entry name" value="Universal_stress_UspA"/>
</dbReference>
<feature type="domain" description="UspA" evidence="2">
    <location>
        <begin position="53"/>
        <end position="188"/>
    </location>
</feature>